<gene>
    <name evidence="2" type="ORF">N825_04045</name>
</gene>
<accession>W9H130</accession>
<dbReference type="OrthoDB" id="9959983at2"/>
<dbReference type="EMBL" id="AVFL01000010">
    <property type="protein sequence ID" value="EWY39885.1"/>
    <property type="molecule type" value="Genomic_DNA"/>
</dbReference>
<comment type="caution">
    <text evidence="2">The sequence shown here is derived from an EMBL/GenBank/DDBJ whole genome shotgun (WGS) entry which is preliminary data.</text>
</comment>
<evidence type="ECO:0000313" key="2">
    <source>
        <dbReference type="EMBL" id="EWY39885.1"/>
    </source>
</evidence>
<dbReference type="RefSeq" id="WP_157619235.1">
    <property type="nucleotide sequence ID" value="NZ_AVFL01000010.1"/>
</dbReference>
<dbReference type="PATRIC" id="fig|1385369.3.peg.3034"/>
<feature type="transmembrane region" description="Helical" evidence="1">
    <location>
        <begin position="97"/>
        <end position="121"/>
    </location>
</feature>
<protein>
    <submittedName>
        <fullName evidence="2">Uncharacterized protein</fullName>
    </submittedName>
</protein>
<dbReference type="Proteomes" id="UP000019486">
    <property type="component" value="Unassembled WGS sequence"/>
</dbReference>
<name>W9H130_9PROT</name>
<organism evidence="2 3">
    <name type="scientific">Skermanella stibiiresistens SB22</name>
    <dbReference type="NCBI Taxonomy" id="1385369"/>
    <lineage>
        <taxon>Bacteria</taxon>
        <taxon>Pseudomonadati</taxon>
        <taxon>Pseudomonadota</taxon>
        <taxon>Alphaproteobacteria</taxon>
        <taxon>Rhodospirillales</taxon>
        <taxon>Azospirillaceae</taxon>
        <taxon>Skermanella</taxon>
    </lineage>
</organism>
<sequence length="130" mass="14024">MSEAATKAATKAADGDGEFYRVVDESGELMGQFPSSRIARDFARRTIEAGKARTLVVEWSNNGRRGELSITRKSVQAAGQRALDAKRRIGVDARRRANLISGVAAAMVLVFTLLHVAVTYVEAGGGPWYP</sequence>
<keyword evidence="3" id="KW-1185">Reference proteome</keyword>
<evidence type="ECO:0000256" key="1">
    <source>
        <dbReference type="SAM" id="Phobius"/>
    </source>
</evidence>
<keyword evidence="1" id="KW-0472">Membrane</keyword>
<evidence type="ECO:0000313" key="3">
    <source>
        <dbReference type="Proteomes" id="UP000019486"/>
    </source>
</evidence>
<proteinExistence type="predicted"/>
<keyword evidence="1" id="KW-0812">Transmembrane</keyword>
<dbReference type="AlphaFoldDB" id="W9H130"/>
<keyword evidence="1" id="KW-1133">Transmembrane helix</keyword>
<reference evidence="2 3" key="1">
    <citation type="submission" date="2013-08" db="EMBL/GenBank/DDBJ databases">
        <title>The genome sequence of Skermanella stibiiresistens.</title>
        <authorList>
            <person name="Zhu W."/>
            <person name="Wang G."/>
        </authorList>
    </citation>
    <scope>NUCLEOTIDE SEQUENCE [LARGE SCALE GENOMIC DNA]</scope>
    <source>
        <strain evidence="2 3">SB22</strain>
    </source>
</reference>